<keyword evidence="2" id="KW-1185">Reference proteome</keyword>
<protein>
    <submittedName>
        <fullName evidence="1">Uncharacterized protein</fullName>
    </submittedName>
</protein>
<name>A0AA40C711_9PEZI</name>
<organism evidence="1 2">
    <name type="scientific">Immersiella caudata</name>
    <dbReference type="NCBI Taxonomy" id="314043"/>
    <lineage>
        <taxon>Eukaryota</taxon>
        <taxon>Fungi</taxon>
        <taxon>Dikarya</taxon>
        <taxon>Ascomycota</taxon>
        <taxon>Pezizomycotina</taxon>
        <taxon>Sordariomycetes</taxon>
        <taxon>Sordariomycetidae</taxon>
        <taxon>Sordariales</taxon>
        <taxon>Lasiosphaeriaceae</taxon>
        <taxon>Immersiella</taxon>
    </lineage>
</organism>
<sequence length="208" mass="22871">MTCRNIQYFPILARIILRNRFYIPLNKFLGSGSDQLFGCWQACWSVAGGSTRRRGQPGHNMESQGWKLGRTYVGRMDRPPRTTTTTTTTVLRKPVLFGCHKVRPPAWTAATTTGSSSYRTGRSRQSLLETHLFDVGVAMRQRQVSTDEVLSSALMHSCRVRASPLGPNHRALCKGGGRGCVSALPCLSSRSPSVFGEIGCGLVARTRP</sequence>
<evidence type="ECO:0000313" key="1">
    <source>
        <dbReference type="EMBL" id="KAK0626543.1"/>
    </source>
</evidence>
<dbReference type="Proteomes" id="UP001175000">
    <property type="component" value="Unassembled WGS sequence"/>
</dbReference>
<accession>A0AA40C711</accession>
<comment type="caution">
    <text evidence="1">The sequence shown here is derived from an EMBL/GenBank/DDBJ whole genome shotgun (WGS) entry which is preliminary data.</text>
</comment>
<proteinExistence type="predicted"/>
<dbReference type="AlphaFoldDB" id="A0AA40C711"/>
<dbReference type="EMBL" id="JAULSU010000002">
    <property type="protein sequence ID" value="KAK0626543.1"/>
    <property type="molecule type" value="Genomic_DNA"/>
</dbReference>
<reference evidence="1" key="1">
    <citation type="submission" date="2023-06" db="EMBL/GenBank/DDBJ databases">
        <title>Genome-scale phylogeny and comparative genomics of the fungal order Sordariales.</title>
        <authorList>
            <consortium name="Lawrence Berkeley National Laboratory"/>
            <person name="Hensen N."/>
            <person name="Bonometti L."/>
            <person name="Westerberg I."/>
            <person name="Brannstrom I.O."/>
            <person name="Guillou S."/>
            <person name="Cros-Aarteil S."/>
            <person name="Calhoun S."/>
            <person name="Haridas S."/>
            <person name="Kuo A."/>
            <person name="Mondo S."/>
            <person name="Pangilinan J."/>
            <person name="Riley R."/>
            <person name="Labutti K."/>
            <person name="Andreopoulos B."/>
            <person name="Lipzen A."/>
            <person name="Chen C."/>
            <person name="Yanf M."/>
            <person name="Daum C."/>
            <person name="Ng V."/>
            <person name="Clum A."/>
            <person name="Steindorff A."/>
            <person name="Ohm R."/>
            <person name="Martin F."/>
            <person name="Silar P."/>
            <person name="Natvig D."/>
            <person name="Lalanne C."/>
            <person name="Gautier V."/>
            <person name="Ament-Velasquez S.L."/>
            <person name="Kruys A."/>
            <person name="Hutchinson M.I."/>
            <person name="Powell A.J."/>
            <person name="Barry K."/>
            <person name="Miller A.N."/>
            <person name="Grigoriev I.V."/>
            <person name="Debuchy R."/>
            <person name="Gladieux P."/>
            <person name="Thoren M.H."/>
            <person name="Johannesson H."/>
        </authorList>
    </citation>
    <scope>NUCLEOTIDE SEQUENCE</scope>
    <source>
        <strain evidence="1">CBS 606.72</strain>
    </source>
</reference>
<evidence type="ECO:0000313" key="2">
    <source>
        <dbReference type="Proteomes" id="UP001175000"/>
    </source>
</evidence>
<gene>
    <name evidence="1" type="ORF">B0T14DRAFT_510289</name>
</gene>